<dbReference type="PROSITE" id="PS50097">
    <property type="entry name" value="BTB"/>
    <property type="match status" value="1"/>
</dbReference>
<keyword evidence="3" id="KW-1185">Reference proteome</keyword>
<dbReference type="InterPro" id="IPR000210">
    <property type="entry name" value="BTB/POZ_dom"/>
</dbReference>
<dbReference type="Gene3D" id="3.30.710.10">
    <property type="entry name" value="Potassium Channel Kv1.1, Chain A"/>
    <property type="match status" value="2"/>
</dbReference>
<gene>
    <name evidence="2" type="ORF">SLS55_007280</name>
</gene>
<evidence type="ECO:0000259" key="1">
    <source>
        <dbReference type="PROSITE" id="PS50097"/>
    </source>
</evidence>
<dbReference type="PANTHER" id="PTHR47843">
    <property type="entry name" value="BTB DOMAIN-CONTAINING PROTEIN-RELATED"/>
    <property type="match status" value="1"/>
</dbReference>
<dbReference type="Pfam" id="PF00651">
    <property type="entry name" value="BTB"/>
    <property type="match status" value="1"/>
</dbReference>
<dbReference type="CDD" id="cd18186">
    <property type="entry name" value="BTB_POZ_ZBTB_KLHL-like"/>
    <property type="match status" value="1"/>
</dbReference>
<evidence type="ECO:0000313" key="2">
    <source>
        <dbReference type="EMBL" id="KAL0258108.1"/>
    </source>
</evidence>
<dbReference type="PANTHER" id="PTHR47843:SF5">
    <property type="entry name" value="BTB_POZ DOMAIN PROTEIN"/>
    <property type="match status" value="1"/>
</dbReference>
<reference evidence="2 3" key="1">
    <citation type="submission" date="2024-02" db="EMBL/GenBank/DDBJ databases">
        <title>De novo assembly and annotation of 12 fungi associated with fruit tree decline syndrome in Ontario, Canada.</title>
        <authorList>
            <person name="Sulman M."/>
            <person name="Ellouze W."/>
            <person name="Ilyukhin E."/>
        </authorList>
    </citation>
    <scope>NUCLEOTIDE SEQUENCE [LARGE SCALE GENOMIC DNA]</scope>
    <source>
        <strain evidence="2 3">FDS-637</strain>
    </source>
</reference>
<protein>
    <recommendedName>
        <fullName evidence="1">BTB domain-containing protein</fullName>
    </recommendedName>
</protein>
<dbReference type="SUPFAM" id="SSF54695">
    <property type="entry name" value="POZ domain"/>
    <property type="match status" value="1"/>
</dbReference>
<dbReference type="Proteomes" id="UP001430584">
    <property type="component" value="Unassembled WGS sequence"/>
</dbReference>
<accession>A0ABR3CBT7</accession>
<dbReference type="RefSeq" id="XP_066631137.1">
    <property type="nucleotide sequence ID" value="XM_066778700.1"/>
</dbReference>
<organism evidence="2 3">
    <name type="scientific">Diplodia seriata</name>
    <dbReference type="NCBI Taxonomy" id="420778"/>
    <lineage>
        <taxon>Eukaryota</taxon>
        <taxon>Fungi</taxon>
        <taxon>Dikarya</taxon>
        <taxon>Ascomycota</taxon>
        <taxon>Pezizomycotina</taxon>
        <taxon>Dothideomycetes</taxon>
        <taxon>Dothideomycetes incertae sedis</taxon>
        <taxon>Botryosphaeriales</taxon>
        <taxon>Botryosphaeriaceae</taxon>
        <taxon>Diplodia</taxon>
    </lineage>
</organism>
<sequence length="293" mass="33722">MHGLFNSELYSDIDIVCANNDDRYKCHKLLLSQSDVLAKLFDSQLTFKVRHSIPVNSDTLVFHATMYSVGEIYAISGLKQLAKRRFQAARALNSRWTATAFHSGNGEYSDMTIRDSDGSSYQVHKNVVCWQSPFFANAMKDGRFKESFEKRIDLFEDKPAAIRAMLEYMYGGDYDEGARNSVVEIPQWLQLHVDVYVIADKYQVNQSGLAALACKRIDDLFSAHWMVMMEDFPALMDEIYTRTRDKDHLLRPLVVNIAARHYADLKDRSDFSAAVNDSFFEDAMDEREFKVRL</sequence>
<proteinExistence type="predicted"/>
<dbReference type="GeneID" id="92011365"/>
<evidence type="ECO:0000313" key="3">
    <source>
        <dbReference type="Proteomes" id="UP001430584"/>
    </source>
</evidence>
<name>A0ABR3CBT7_9PEZI</name>
<comment type="caution">
    <text evidence="2">The sequence shown here is derived from an EMBL/GenBank/DDBJ whole genome shotgun (WGS) entry which is preliminary data.</text>
</comment>
<dbReference type="InterPro" id="IPR011333">
    <property type="entry name" value="SKP1/BTB/POZ_sf"/>
</dbReference>
<dbReference type="EMBL" id="JAJVCZ030000007">
    <property type="protein sequence ID" value="KAL0258108.1"/>
    <property type="molecule type" value="Genomic_DNA"/>
</dbReference>
<feature type="domain" description="BTB" evidence="1">
    <location>
        <begin position="109"/>
        <end position="178"/>
    </location>
</feature>